<dbReference type="OMA" id="CKAREAY"/>
<evidence type="ECO:0000313" key="3">
    <source>
        <dbReference type="Proteomes" id="UP000027361"/>
    </source>
</evidence>
<dbReference type="InParanoid" id="A0A066VDJ3"/>
<dbReference type="Proteomes" id="UP000027361">
    <property type="component" value="Unassembled WGS sequence"/>
</dbReference>
<sequence>MYESRHWQHQAKDLKYHRLLGLSGDAEDRASGLCSWAFGLGVTALGLIDYFGTFKTWPKEVRDDLRVALKARNRGDSRRAEAHFRRALATARSLPPQALGSERLLKISGLSIALGSLLEAEHEYTAAYQVYAESLDEVLGQGSFGSAQAATHPAGFNSDSDSSRGLSPQERLRTVALAQKLGDLASSGMITDGLSTVTQSAGPSAAAATMDDLVEQHYVWSVEELLRLVMNDEQRRKAIADAASADATGGGVMLSELGLPEWISPSDLGGSLEALAGFYTRKGKADLAVPLYLQALSLLMPPSSPSSSEPPRPPPTASERCRAGVLMNNLGQLLVDGQGPKGGADMTVDKQKVKQAIAWVQKGLDVVQKTQRLAGWEQLQQGPSSQGAAGGKAKEVLQTSDARTQEVCLECAAAEVALLYNFGVMSEMLNDTCKAREAYQRAYARADQHQMRNARNKSAHALMKLERRSGGGKTA</sequence>
<name>A0A066VDJ3_TILAU</name>
<evidence type="ECO:0000313" key="2">
    <source>
        <dbReference type="EMBL" id="KDN39546.1"/>
    </source>
</evidence>
<gene>
    <name evidence="2" type="ORF">K437DRAFT_270271</name>
</gene>
<dbReference type="AlphaFoldDB" id="A0A066VDJ3"/>
<dbReference type="GeneID" id="25266159"/>
<dbReference type="PANTHER" id="PTHR28142:SF1">
    <property type="entry name" value="MITOCHONDRIAL INNER MEMBRANE I-AAA PROTEASE SUPERCOMPLEX SUBUNIT MGR3-RELATED"/>
    <property type="match status" value="1"/>
</dbReference>
<dbReference type="OrthoDB" id="10050400at2759"/>
<dbReference type="InterPro" id="IPR011990">
    <property type="entry name" value="TPR-like_helical_dom_sf"/>
</dbReference>
<dbReference type="STRING" id="1037660.A0A066VDJ3"/>
<dbReference type="Pfam" id="PF13176">
    <property type="entry name" value="TPR_7"/>
    <property type="match status" value="1"/>
</dbReference>
<comment type="caution">
    <text evidence="2">The sequence shown here is derived from an EMBL/GenBank/DDBJ whole genome shotgun (WGS) entry which is preliminary data.</text>
</comment>
<dbReference type="InterPro" id="IPR019734">
    <property type="entry name" value="TPR_rpt"/>
</dbReference>
<feature type="compositionally biased region" description="Polar residues" evidence="1">
    <location>
        <begin position="157"/>
        <end position="166"/>
    </location>
</feature>
<dbReference type="InterPro" id="IPR040201">
    <property type="entry name" value="Mrg3-like"/>
</dbReference>
<protein>
    <recommendedName>
        <fullName evidence="4">TPR-like protein</fullName>
    </recommendedName>
</protein>
<dbReference type="PANTHER" id="PTHR28142">
    <property type="entry name" value="MITOCHONDRIAL INNER MEMBRANE I-AAA PROTEASE SUPERCOMPLEX SUBUNIT MGR3-RELATED"/>
    <property type="match status" value="1"/>
</dbReference>
<dbReference type="EMBL" id="JMSN01000103">
    <property type="protein sequence ID" value="KDN39546.1"/>
    <property type="molecule type" value="Genomic_DNA"/>
</dbReference>
<organism evidence="2 3">
    <name type="scientific">Tilletiaria anomala (strain ATCC 24038 / CBS 436.72 / UBC 951)</name>
    <dbReference type="NCBI Taxonomy" id="1037660"/>
    <lineage>
        <taxon>Eukaryota</taxon>
        <taxon>Fungi</taxon>
        <taxon>Dikarya</taxon>
        <taxon>Basidiomycota</taxon>
        <taxon>Ustilaginomycotina</taxon>
        <taxon>Exobasidiomycetes</taxon>
        <taxon>Georgefischeriales</taxon>
        <taxon>Tilletiariaceae</taxon>
        <taxon>Tilletiaria</taxon>
    </lineage>
</organism>
<reference evidence="2 3" key="1">
    <citation type="submission" date="2014-05" db="EMBL/GenBank/DDBJ databases">
        <title>Draft genome sequence of a rare smut relative, Tilletiaria anomala UBC 951.</title>
        <authorList>
            <consortium name="DOE Joint Genome Institute"/>
            <person name="Toome M."/>
            <person name="Kuo A."/>
            <person name="Henrissat B."/>
            <person name="Lipzen A."/>
            <person name="Tritt A."/>
            <person name="Yoshinaga Y."/>
            <person name="Zane M."/>
            <person name="Barry K."/>
            <person name="Grigoriev I.V."/>
            <person name="Spatafora J.W."/>
            <person name="Aimea M.C."/>
        </authorList>
    </citation>
    <scope>NUCLEOTIDE SEQUENCE [LARGE SCALE GENOMIC DNA]</scope>
    <source>
        <strain evidence="2 3">UBC 951</strain>
    </source>
</reference>
<dbReference type="Gene3D" id="1.25.40.10">
    <property type="entry name" value="Tetratricopeptide repeat domain"/>
    <property type="match status" value="1"/>
</dbReference>
<dbReference type="SUPFAM" id="SSF48452">
    <property type="entry name" value="TPR-like"/>
    <property type="match status" value="1"/>
</dbReference>
<dbReference type="RefSeq" id="XP_013241084.1">
    <property type="nucleotide sequence ID" value="XM_013385630.1"/>
</dbReference>
<keyword evidence="3" id="KW-1185">Reference proteome</keyword>
<proteinExistence type="predicted"/>
<dbReference type="HOGENOM" id="CLU_024205_0_0_1"/>
<evidence type="ECO:0008006" key="4">
    <source>
        <dbReference type="Google" id="ProtNLM"/>
    </source>
</evidence>
<accession>A0A066VDJ3</accession>
<evidence type="ECO:0000256" key="1">
    <source>
        <dbReference type="SAM" id="MobiDB-lite"/>
    </source>
</evidence>
<feature type="region of interest" description="Disordered" evidence="1">
    <location>
        <begin position="149"/>
        <end position="168"/>
    </location>
</feature>